<sequence length="294" mass="32297">MNLTMIVNPNAGKKQGMIQAQYAAEVLQNQGIGVVILESRKAGETRTLAENLDLHDVDGVLAVGGDGTLFEVINGLLMNHDSVPVPLGQIPVGTGNSFIKDLGVESVDDALQMITSGNTKGIDLGYFSCSDGAYYFINLLGTGFVSNVAYRAKKYKMWGSLSYVLAVLEELLFLRFTPIELEIDGKLMNRNALFTEICNSRYTGGDMMMAPDAEIDDGLLDIILMNKTTRSRLLKLFPSIFKGTHISNKAIETYRGKKIILRSDRPLLLTPDGETFGTTPIEVTMHPSKLRMYC</sequence>
<evidence type="ECO:0000256" key="1">
    <source>
        <dbReference type="ARBA" id="ARBA00001946"/>
    </source>
</evidence>
<evidence type="ECO:0000313" key="14">
    <source>
        <dbReference type="Proteomes" id="UP000324209"/>
    </source>
</evidence>
<dbReference type="PROSITE" id="PS50146">
    <property type="entry name" value="DAGK"/>
    <property type="match status" value="1"/>
</dbReference>
<dbReference type="InterPro" id="IPR045540">
    <property type="entry name" value="YegS/DAGK_C"/>
</dbReference>
<dbReference type="GO" id="GO:0046872">
    <property type="term" value="F:metal ion binding"/>
    <property type="evidence" value="ECO:0007669"/>
    <property type="project" value="UniProtKB-KW"/>
</dbReference>
<keyword evidence="3" id="KW-0808">Transferase</keyword>
<proteinExistence type="predicted"/>
<keyword evidence="5" id="KW-0547">Nucleotide-binding</keyword>
<dbReference type="RefSeq" id="WP_149487749.1">
    <property type="nucleotide sequence ID" value="NZ_CP036150.1"/>
</dbReference>
<evidence type="ECO:0000256" key="8">
    <source>
        <dbReference type="ARBA" id="ARBA00022842"/>
    </source>
</evidence>
<dbReference type="GO" id="GO:0008654">
    <property type="term" value="P:phospholipid biosynthetic process"/>
    <property type="evidence" value="ECO:0007669"/>
    <property type="project" value="UniProtKB-KW"/>
</dbReference>
<dbReference type="PANTHER" id="PTHR12358:SF106">
    <property type="entry name" value="LIPID KINASE YEGS"/>
    <property type="match status" value="1"/>
</dbReference>
<evidence type="ECO:0000256" key="10">
    <source>
        <dbReference type="ARBA" id="ARBA00023209"/>
    </source>
</evidence>
<evidence type="ECO:0000256" key="9">
    <source>
        <dbReference type="ARBA" id="ARBA00023098"/>
    </source>
</evidence>
<evidence type="ECO:0000256" key="11">
    <source>
        <dbReference type="ARBA" id="ARBA00023264"/>
    </source>
</evidence>
<dbReference type="Gene3D" id="3.40.50.10330">
    <property type="entry name" value="Probable inorganic polyphosphate/atp-NAD kinase, domain 1"/>
    <property type="match status" value="1"/>
</dbReference>
<dbReference type="PANTHER" id="PTHR12358">
    <property type="entry name" value="SPHINGOSINE KINASE"/>
    <property type="match status" value="1"/>
</dbReference>
<name>A0A5C1QSU0_9SPIO</name>
<keyword evidence="4" id="KW-0479">Metal-binding</keyword>
<dbReference type="SMART" id="SM00046">
    <property type="entry name" value="DAGKc"/>
    <property type="match status" value="1"/>
</dbReference>
<evidence type="ECO:0000313" key="13">
    <source>
        <dbReference type="EMBL" id="QEN09676.1"/>
    </source>
</evidence>
<evidence type="ECO:0000256" key="4">
    <source>
        <dbReference type="ARBA" id="ARBA00022723"/>
    </source>
</evidence>
<dbReference type="KEGG" id="ock:EXM22_17405"/>
<evidence type="ECO:0000256" key="2">
    <source>
        <dbReference type="ARBA" id="ARBA00022516"/>
    </source>
</evidence>
<protein>
    <submittedName>
        <fullName evidence="13">Diacylglycerol kinase family lipid kinase</fullName>
    </submittedName>
</protein>
<dbReference type="GO" id="GO:0005524">
    <property type="term" value="F:ATP binding"/>
    <property type="evidence" value="ECO:0007669"/>
    <property type="project" value="UniProtKB-KW"/>
</dbReference>
<dbReference type="Proteomes" id="UP000324209">
    <property type="component" value="Chromosome"/>
</dbReference>
<evidence type="ECO:0000256" key="5">
    <source>
        <dbReference type="ARBA" id="ARBA00022741"/>
    </source>
</evidence>
<dbReference type="SUPFAM" id="SSF111331">
    <property type="entry name" value="NAD kinase/diacylglycerol kinase-like"/>
    <property type="match status" value="1"/>
</dbReference>
<organism evidence="13 14">
    <name type="scientific">Oceanispirochaeta crateris</name>
    <dbReference type="NCBI Taxonomy" id="2518645"/>
    <lineage>
        <taxon>Bacteria</taxon>
        <taxon>Pseudomonadati</taxon>
        <taxon>Spirochaetota</taxon>
        <taxon>Spirochaetia</taxon>
        <taxon>Spirochaetales</taxon>
        <taxon>Spirochaetaceae</taxon>
        <taxon>Oceanispirochaeta</taxon>
    </lineage>
</organism>
<evidence type="ECO:0000256" key="7">
    <source>
        <dbReference type="ARBA" id="ARBA00022840"/>
    </source>
</evidence>
<keyword evidence="9" id="KW-0443">Lipid metabolism</keyword>
<keyword evidence="11" id="KW-1208">Phospholipid metabolism</keyword>
<keyword evidence="2" id="KW-0444">Lipid biosynthesis</keyword>
<dbReference type="GO" id="GO:0005886">
    <property type="term" value="C:plasma membrane"/>
    <property type="evidence" value="ECO:0007669"/>
    <property type="project" value="TreeGrafter"/>
</dbReference>
<keyword evidence="7" id="KW-0067">ATP-binding</keyword>
<dbReference type="NCBIfam" id="TIGR00147">
    <property type="entry name" value="YegS/Rv2252/BmrU family lipid kinase"/>
    <property type="match status" value="1"/>
</dbReference>
<keyword evidence="8" id="KW-0460">Magnesium</keyword>
<dbReference type="InterPro" id="IPR016064">
    <property type="entry name" value="NAD/diacylglycerol_kinase_sf"/>
</dbReference>
<dbReference type="InterPro" id="IPR001206">
    <property type="entry name" value="Diacylglycerol_kinase_cat_dom"/>
</dbReference>
<keyword evidence="10" id="KW-0594">Phospholipid biosynthesis</keyword>
<evidence type="ECO:0000259" key="12">
    <source>
        <dbReference type="PROSITE" id="PS50146"/>
    </source>
</evidence>
<feature type="domain" description="DAGKc" evidence="12">
    <location>
        <begin position="1"/>
        <end position="132"/>
    </location>
</feature>
<dbReference type="EMBL" id="CP036150">
    <property type="protein sequence ID" value="QEN09676.1"/>
    <property type="molecule type" value="Genomic_DNA"/>
</dbReference>
<dbReference type="InterPro" id="IPR005218">
    <property type="entry name" value="Diacylglycerol/lipid_kinase"/>
</dbReference>
<evidence type="ECO:0000256" key="6">
    <source>
        <dbReference type="ARBA" id="ARBA00022777"/>
    </source>
</evidence>
<comment type="cofactor">
    <cofactor evidence="1">
        <name>Mg(2+)</name>
        <dbReference type="ChEBI" id="CHEBI:18420"/>
    </cofactor>
</comment>
<reference evidence="13 14" key="1">
    <citation type="submission" date="2019-02" db="EMBL/GenBank/DDBJ databases">
        <title>Complete Genome Sequence and Methylome Analysis of free living Spirochaetas.</title>
        <authorList>
            <person name="Fomenkov A."/>
            <person name="Dubinina G."/>
            <person name="Leshcheva N."/>
            <person name="Mikheeva N."/>
            <person name="Grabovich M."/>
            <person name="Vincze T."/>
            <person name="Roberts R.J."/>
        </authorList>
    </citation>
    <scope>NUCLEOTIDE SEQUENCE [LARGE SCALE GENOMIC DNA]</scope>
    <source>
        <strain evidence="13 14">K2</strain>
    </source>
</reference>
<dbReference type="Pfam" id="PF19279">
    <property type="entry name" value="YegS_C"/>
    <property type="match status" value="1"/>
</dbReference>
<dbReference type="Pfam" id="PF00781">
    <property type="entry name" value="DAGK_cat"/>
    <property type="match status" value="1"/>
</dbReference>
<keyword evidence="14" id="KW-1185">Reference proteome</keyword>
<accession>A0A5C1QSU0</accession>
<dbReference type="OrthoDB" id="9786026at2"/>
<dbReference type="Gene3D" id="2.60.200.40">
    <property type="match status" value="1"/>
</dbReference>
<dbReference type="GO" id="GO:0004143">
    <property type="term" value="F:ATP-dependent diacylglycerol kinase activity"/>
    <property type="evidence" value="ECO:0007669"/>
    <property type="project" value="TreeGrafter"/>
</dbReference>
<keyword evidence="6 13" id="KW-0418">Kinase</keyword>
<dbReference type="InterPro" id="IPR050187">
    <property type="entry name" value="Lipid_Phosphate_FormReg"/>
</dbReference>
<evidence type="ECO:0000256" key="3">
    <source>
        <dbReference type="ARBA" id="ARBA00022679"/>
    </source>
</evidence>
<gene>
    <name evidence="13" type="ORF">EXM22_17405</name>
</gene>
<dbReference type="InterPro" id="IPR017438">
    <property type="entry name" value="ATP-NAD_kinase_N"/>
</dbReference>
<dbReference type="AlphaFoldDB" id="A0A5C1QSU0"/>